<proteinExistence type="predicted"/>
<dbReference type="Proteomes" id="UP000887013">
    <property type="component" value="Unassembled WGS sequence"/>
</dbReference>
<accession>A0A8X6T4D7</accession>
<organism evidence="1 2">
    <name type="scientific">Nephila pilipes</name>
    <name type="common">Giant wood spider</name>
    <name type="synonym">Nephila maculata</name>
    <dbReference type="NCBI Taxonomy" id="299642"/>
    <lineage>
        <taxon>Eukaryota</taxon>
        <taxon>Metazoa</taxon>
        <taxon>Ecdysozoa</taxon>
        <taxon>Arthropoda</taxon>
        <taxon>Chelicerata</taxon>
        <taxon>Arachnida</taxon>
        <taxon>Araneae</taxon>
        <taxon>Araneomorphae</taxon>
        <taxon>Entelegynae</taxon>
        <taxon>Araneoidea</taxon>
        <taxon>Nephilidae</taxon>
        <taxon>Nephila</taxon>
    </lineage>
</organism>
<name>A0A8X6T4D7_NEPPI</name>
<keyword evidence="2" id="KW-1185">Reference proteome</keyword>
<evidence type="ECO:0000313" key="2">
    <source>
        <dbReference type="Proteomes" id="UP000887013"/>
    </source>
</evidence>
<protein>
    <submittedName>
        <fullName evidence="1">Uncharacterized protein</fullName>
    </submittedName>
</protein>
<gene>
    <name evidence="1" type="ORF">NPIL_160681</name>
</gene>
<sequence>MDFTTKVTLKGELQVFFAPYTQCHIYVTLKDSKRCTSATMKEDPDVMSLIRNIVEEEVIRLVNQTDETSELHFQSLKVIVPDEVENCDKLWHLSHRSQVKTVVDQQKLL</sequence>
<reference evidence="1" key="1">
    <citation type="submission" date="2020-08" db="EMBL/GenBank/DDBJ databases">
        <title>Multicomponent nature underlies the extraordinary mechanical properties of spider dragline silk.</title>
        <authorList>
            <person name="Kono N."/>
            <person name="Nakamura H."/>
            <person name="Mori M."/>
            <person name="Yoshida Y."/>
            <person name="Ohtoshi R."/>
            <person name="Malay A.D."/>
            <person name="Moran D.A.P."/>
            <person name="Tomita M."/>
            <person name="Numata K."/>
            <person name="Arakawa K."/>
        </authorList>
    </citation>
    <scope>NUCLEOTIDE SEQUENCE</scope>
</reference>
<comment type="caution">
    <text evidence="1">The sequence shown here is derived from an EMBL/GenBank/DDBJ whole genome shotgun (WGS) entry which is preliminary data.</text>
</comment>
<evidence type="ECO:0000313" key="1">
    <source>
        <dbReference type="EMBL" id="GFS72590.1"/>
    </source>
</evidence>
<dbReference type="EMBL" id="BMAW01095922">
    <property type="protein sequence ID" value="GFS72590.1"/>
    <property type="molecule type" value="Genomic_DNA"/>
</dbReference>
<dbReference type="AlphaFoldDB" id="A0A8X6T4D7"/>